<evidence type="ECO:0000256" key="2">
    <source>
        <dbReference type="SAM" id="MobiDB-lite"/>
    </source>
</evidence>
<dbReference type="EMBL" id="JACVVK020000035">
    <property type="protein sequence ID" value="KAK7500787.1"/>
    <property type="molecule type" value="Genomic_DNA"/>
</dbReference>
<name>A0ABD0LP10_9CAEN</name>
<feature type="region of interest" description="Disordered" evidence="2">
    <location>
        <begin position="295"/>
        <end position="316"/>
    </location>
</feature>
<dbReference type="PANTHER" id="PTHR14972:SF8">
    <property type="entry name" value="GLUCOCORTICOID-INDUCED TRANSCRIPT 1 PROTEIN-LIKE ISOFORM X1"/>
    <property type="match status" value="1"/>
</dbReference>
<dbReference type="Pfam" id="PF15388">
    <property type="entry name" value="FAM117"/>
    <property type="match status" value="1"/>
</dbReference>
<feature type="compositionally biased region" description="Basic and acidic residues" evidence="2">
    <location>
        <begin position="148"/>
        <end position="162"/>
    </location>
</feature>
<dbReference type="Proteomes" id="UP001519460">
    <property type="component" value="Unassembled WGS sequence"/>
</dbReference>
<proteinExistence type="predicted"/>
<evidence type="ECO:0000256" key="1">
    <source>
        <dbReference type="ARBA" id="ARBA00022553"/>
    </source>
</evidence>
<comment type="caution">
    <text evidence="3">The sequence shown here is derived from an EMBL/GenBank/DDBJ whole genome shotgun (WGS) entry which is preliminary data.</text>
</comment>
<protein>
    <submittedName>
        <fullName evidence="3">Uncharacterized protein</fullName>
    </submittedName>
</protein>
<dbReference type="InterPro" id="IPR026642">
    <property type="entry name" value="Glcci1/FAM117"/>
</dbReference>
<evidence type="ECO:0000313" key="4">
    <source>
        <dbReference type="Proteomes" id="UP001519460"/>
    </source>
</evidence>
<keyword evidence="4" id="KW-1185">Reference proteome</keyword>
<keyword evidence="1" id="KW-0597">Phosphoprotein</keyword>
<gene>
    <name evidence="3" type="ORF">BaRGS_00008031</name>
</gene>
<dbReference type="AlphaFoldDB" id="A0ABD0LP10"/>
<dbReference type="PANTHER" id="PTHR14972">
    <property type="entry name" value="AGAP011572-PA"/>
    <property type="match status" value="1"/>
</dbReference>
<sequence>MRSIVGGPELCEPNVCLGRVAYAKQYIPRNDQVGPSAPDATDAVRLSCPDRRVGLSAEKSKSHRHSPVLPAWRASSADPVKPYLTGQWPKDINSYHHYQSGGVFMCDKSTQTIDDWESVVEKKKTKGHRRSASFGHGDLSKEVIKQRLQKTKEGSRHSESGKQRLSPVPGIHSALSLTAPPTVFAQTKSLIIPATNHIPRQNMNRFQRNSVEGLNVCQGSSCSQQTTLMCSDLLSSRVVESHLGWLHKGQGQWISVTTRPLSLRSYSNGRAKGAGCNNRSPAPRERLPGLVAGPELRMPVGQTSNDRTRSPVRPQGPDIPLFLDNYMSVWDTPGGCHWFTGC</sequence>
<feature type="region of interest" description="Disordered" evidence="2">
    <location>
        <begin position="148"/>
        <end position="168"/>
    </location>
</feature>
<organism evidence="3 4">
    <name type="scientific">Batillaria attramentaria</name>
    <dbReference type="NCBI Taxonomy" id="370345"/>
    <lineage>
        <taxon>Eukaryota</taxon>
        <taxon>Metazoa</taxon>
        <taxon>Spiralia</taxon>
        <taxon>Lophotrochozoa</taxon>
        <taxon>Mollusca</taxon>
        <taxon>Gastropoda</taxon>
        <taxon>Caenogastropoda</taxon>
        <taxon>Sorbeoconcha</taxon>
        <taxon>Cerithioidea</taxon>
        <taxon>Batillariidae</taxon>
        <taxon>Batillaria</taxon>
    </lineage>
</organism>
<evidence type="ECO:0000313" key="3">
    <source>
        <dbReference type="EMBL" id="KAK7500787.1"/>
    </source>
</evidence>
<accession>A0ABD0LP10</accession>
<reference evidence="3 4" key="1">
    <citation type="journal article" date="2023" name="Sci. Data">
        <title>Genome assembly of the Korean intertidal mud-creeper Batillaria attramentaria.</title>
        <authorList>
            <person name="Patra A.K."/>
            <person name="Ho P.T."/>
            <person name="Jun S."/>
            <person name="Lee S.J."/>
            <person name="Kim Y."/>
            <person name="Won Y.J."/>
        </authorList>
    </citation>
    <scope>NUCLEOTIDE SEQUENCE [LARGE SCALE GENOMIC DNA]</scope>
    <source>
        <strain evidence="3">Wonlab-2016</strain>
    </source>
</reference>